<evidence type="ECO:0000256" key="8">
    <source>
        <dbReference type="ARBA" id="ARBA00043952"/>
    </source>
</evidence>
<keyword evidence="6" id="KW-0833">Ubl conjugation pathway</keyword>
<reference evidence="12" key="2">
    <citation type="submission" date="2025-09" db="UniProtKB">
        <authorList>
            <consortium name="Ensembl"/>
        </authorList>
    </citation>
    <scope>IDENTIFICATION</scope>
</reference>
<dbReference type="Pfam" id="PF13920">
    <property type="entry name" value="zf-C3HC4_3"/>
    <property type="match status" value="1"/>
</dbReference>
<sequence>MFASCCNWICMDTTDVDQSTGGDRRHRSYTNSAFTSQPSPTPPEHTCKACGGPFDTPAKKHVCVDCKKNYCGRCSAQREPRPRLCHTCQRFYGNLLERAELMKLKVKELRDYLHLHEVSTHMCREKEELVELVLGQQSSPSSSSAPETPTPRIPTSTPESLTPMPTPTPDPPTAQPEAPTPPTETPPTWDPEEAPVPGRRASLADLTCLDDVEALSVRQLKEILARNFVNYKGCCEKWELMERVRRLYQDQQNLLAAGNSGGVGAAGLEENLCKICMDSPIDCVLLECGHMVTCTKCGKRMSECPMCRQYVIRAVHVFRS</sequence>
<dbReference type="PANTHER" id="PTHR14879">
    <property type="entry name" value="CASPASE REGULATOR, RING FINGER DOMAIN-CONTAINING"/>
    <property type="match status" value="1"/>
</dbReference>
<dbReference type="Ensembl" id="ENSACIT00000027832.1">
    <property type="protein sequence ID" value="ENSACIP00000027123.1"/>
    <property type="gene ID" value="ENSACIG00000021003.1"/>
</dbReference>
<proteinExistence type="predicted"/>
<evidence type="ECO:0000313" key="13">
    <source>
        <dbReference type="Proteomes" id="UP000261340"/>
    </source>
</evidence>
<evidence type="ECO:0000256" key="10">
    <source>
        <dbReference type="SAM" id="MobiDB-lite"/>
    </source>
</evidence>
<dbReference type="InterPro" id="IPR013083">
    <property type="entry name" value="Znf_RING/FYVE/PHD"/>
</dbReference>
<dbReference type="InterPro" id="IPR011011">
    <property type="entry name" value="Znf_FYVE_PHD"/>
</dbReference>
<evidence type="ECO:0000256" key="7">
    <source>
        <dbReference type="ARBA" id="ARBA00022833"/>
    </source>
</evidence>
<feature type="region of interest" description="Disordered" evidence="10">
    <location>
        <begin position="17"/>
        <end position="40"/>
    </location>
</feature>
<dbReference type="Gene3D" id="3.30.40.10">
    <property type="entry name" value="Zinc/RING finger domain, C3HC4 (zinc finger)"/>
    <property type="match status" value="1"/>
</dbReference>
<evidence type="ECO:0000256" key="1">
    <source>
        <dbReference type="ARBA" id="ARBA00022679"/>
    </source>
</evidence>
<evidence type="ECO:0000256" key="5">
    <source>
        <dbReference type="ARBA" id="ARBA00022771"/>
    </source>
</evidence>
<dbReference type="InterPro" id="IPR057299">
    <property type="entry name" value="RNF34_RFFL_SAP"/>
</dbReference>
<keyword evidence="4" id="KW-0677">Repeat</keyword>
<dbReference type="GO" id="GO:0070936">
    <property type="term" value="P:protein K48-linked ubiquitination"/>
    <property type="evidence" value="ECO:0007669"/>
    <property type="project" value="TreeGrafter"/>
</dbReference>
<evidence type="ECO:0000256" key="6">
    <source>
        <dbReference type="ARBA" id="ARBA00022786"/>
    </source>
</evidence>
<feature type="compositionally biased region" description="Low complexity" evidence="10">
    <location>
        <begin position="138"/>
        <end position="147"/>
    </location>
</feature>
<protein>
    <submittedName>
        <fullName evidence="12">Ring finger and FYVE-like domain containing E3 ubiquitin protein ligase</fullName>
    </submittedName>
</protein>
<dbReference type="PANTHER" id="PTHR14879:SF2">
    <property type="entry name" value="E3 UBIQUITIN-PROTEIN LIGASE RIFIFYLIN"/>
    <property type="match status" value="1"/>
</dbReference>
<dbReference type="FunFam" id="3.30.40.10:FF:000110">
    <property type="entry name" value="E3 ubiquitin-protein ligase RNF34 isoform X1"/>
    <property type="match status" value="1"/>
</dbReference>
<dbReference type="Pfam" id="PF21272">
    <property type="entry name" value="FYVE_CARP1-2"/>
    <property type="match status" value="1"/>
</dbReference>
<feature type="compositionally biased region" description="Pro residues" evidence="10">
    <location>
        <begin position="164"/>
        <end position="189"/>
    </location>
</feature>
<dbReference type="SMART" id="SM00184">
    <property type="entry name" value="RING"/>
    <property type="match status" value="1"/>
</dbReference>
<dbReference type="PRINTS" id="PR01217">
    <property type="entry name" value="PRICHEXTENSN"/>
</dbReference>
<dbReference type="GO" id="GO:0005737">
    <property type="term" value="C:cytoplasm"/>
    <property type="evidence" value="ECO:0007669"/>
    <property type="project" value="TreeGrafter"/>
</dbReference>
<feature type="compositionally biased region" description="Polar residues" evidence="10">
    <location>
        <begin position="29"/>
        <end position="38"/>
    </location>
</feature>
<keyword evidence="5 9" id="KW-0863">Zinc-finger</keyword>
<evidence type="ECO:0000256" key="2">
    <source>
        <dbReference type="ARBA" id="ARBA00022703"/>
    </source>
</evidence>
<accession>A0A3Q0SZM9</accession>
<dbReference type="GO" id="GO:0061630">
    <property type="term" value="F:ubiquitin protein ligase activity"/>
    <property type="evidence" value="ECO:0007669"/>
    <property type="project" value="TreeGrafter"/>
</dbReference>
<keyword evidence="2" id="KW-0053">Apoptosis</keyword>
<keyword evidence="13" id="KW-1185">Reference proteome</keyword>
<name>A0A3Q0SZM9_AMPCI</name>
<organism evidence="12 13">
    <name type="scientific">Amphilophus citrinellus</name>
    <name type="common">Midas cichlid</name>
    <name type="synonym">Cichlasoma citrinellum</name>
    <dbReference type="NCBI Taxonomy" id="61819"/>
    <lineage>
        <taxon>Eukaryota</taxon>
        <taxon>Metazoa</taxon>
        <taxon>Chordata</taxon>
        <taxon>Craniata</taxon>
        <taxon>Vertebrata</taxon>
        <taxon>Euteleostomi</taxon>
        <taxon>Actinopterygii</taxon>
        <taxon>Neopterygii</taxon>
        <taxon>Teleostei</taxon>
        <taxon>Neoteleostei</taxon>
        <taxon>Acanthomorphata</taxon>
        <taxon>Ovalentaria</taxon>
        <taxon>Cichlomorphae</taxon>
        <taxon>Cichliformes</taxon>
        <taxon>Cichlidae</taxon>
        <taxon>New World cichlids</taxon>
        <taxon>Cichlasomatinae</taxon>
        <taxon>Heroini</taxon>
        <taxon>Amphilophus</taxon>
    </lineage>
</organism>
<dbReference type="GO" id="GO:1902042">
    <property type="term" value="P:negative regulation of extrinsic apoptotic signaling pathway via death domain receptors"/>
    <property type="evidence" value="ECO:0007669"/>
    <property type="project" value="TreeGrafter"/>
</dbReference>
<keyword evidence="3" id="KW-0479">Metal-binding</keyword>
<dbReference type="SUPFAM" id="SSF57850">
    <property type="entry name" value="RING/U-box"/>
    <property type="match status" value="1"/>
</dbReference>
<evidence type="ECO:0000259" key="11">
    <source>
        <dbReference type="PROSITE" id="PS50089"/>
    </source>
</evidence>
<dbReference type="AlphaFoldDB" id="A0A3Q0SZM9"/>
<evidence type="ECO:0000256" key="4">
    <source>
        <dbReference type="ARBA" id="ARBA00022737"/>
    </source>
</evidence>
<dbReference type="OMA" id="EEDDPAW"/>
<reference evidence="12" key="1">
    <citation type="submission" date="2025-08" db="UniProtKB">
        <authorList>
            <consortium name="Ensembl"/>
        </authorList>
    </citation>
    <scope>IDENTIFICATION</scope>
</reference>
<feature type="domain" description="RING-type" evidence="11">
    <location>
        <begin position="273"/>
        <end position="308"/>
    </location>
</feature>
<evidence type="ECO:0000256" key="9">
    <source>
        <dbReference type="PROSITE-ProRule" id="PRU00175"/>
    </source>
</evidence>
<dbReference type="Proteomes" id="UP000261340">
    <property type="component" value="Unplaced"/>
</dbReference>
<dbReference type="PROSITE" id="PS50089">
    <property type="entry name" value="ZF_RING_2"/>
    <property type="match status" value="1"/>
</dbReference>
<dbReference type="InterPro" id="IPR051728">
    <property type="entry name" value="RING-FYVE_E3_ubiquitin-ligase"/>
</dbReference>
<evidence type="ECO:0000256" key="3">
    <source>
        <dbReference type="ARBA" id="ARBA00022723"/>
    </source>
</evidence>
<dbReference type="InterPro" id="IPR001841">
    <property type="entry name" value="Znf_RING"/>
</dbReference>
<dbReference type="Pfam" id="PF23632">
    <property type="entry name" value="SAP_RNF34_RFFL"/>
    <property type="match status" value="1"/>
</dbReference>
<dbReference type="GO" id="GO:0005886">
    <property type="term" value="C:plasma membrane"/>
    <property type="evidence" value="ECO:0007669"/>
    <property type="project" value="TreeGrafter"/>
</dbReference>
<dbReference type="Gene3D" id="1.10.720.140">
    <property type="match status" value="1"/>
</dbReference>
<comment type="pathway">
    <text evidence="8">Protein modification.</text>
</comment>
<evidence type="ECO:0000313" key="12">
    <source>
        <dbReference type="Ensembl" id="ENSACIP00000027123.1"/>
    </source>
</evidence>
<dbReference type="GO" id="GO:0043161">
    <property type="term" value="P:proteasome-mediated ubiquitin-dependent protein catabolic process"/>
    <property type="evidence" value="ECO:0007669"/>
    <property type="project" value="TreeGrafter"/>
</dbReference>
<dbReference type="Pfam" id="PF22968">
    <property type="entry name" value="RNF34L-like_3rd"/>
    <property type="match status" value="1"/>
</dbReference>
<keyword evidence="7" id="KW-0862">Zinc</keyword>
<feature type="region of interest" description="Disordered" evidence="10">
    <location>
        <begin position="133"/>
        <end position="197"/>
    </location>
</feature>
<dbReference type="InterPro" id="IPR049320">
    <property type="entry name" value="CARP1_2_FYVE"/>
</dbReference>
<dbReference type="InterPro" id="IPR055111">
    <property type="entry name" value="RNF34_RFFL_HeH"/>
</dbReference>
<dbReference type="GO" id="GO:0006915">
    <property type="term" value="P:apoptotic process"/>
    <property type="evidence" value="ECO:0007669"/>
    <property type="project" value="UniProtKB-KW"/>
</dbReference>
<dbReference type="SUPFAM" id="SSF57903">
    <property type="entry name" value="FYVE/PHD zinc finger"/>
    <property type="match status" value="1"/>
</dbReference>
<keyword evidence="1" id="KW-0808">Transferase</keyword>
<dbReference type="GO" id="GO:0008270">
    <property type="term" value="F:zinc ion binding"/>
    <property type="evidence" value="ECO:0007669"/>
    <property type="project" value="UniProtKB-KW"/>
</dbReference>
<dbReference type="GeneTree" id="ENSGT00390000012719"/>
<dbReference type="STRING" id="61819.ENSACIP00000027123"/>